<name>A0A6V8LG51_9ACTN</name>
<dbReference type="Gene3D" id="3.40.50.720">
    <property type="entry name" value="NAD(P)-binding Rossmann-like Domain"/>
    <property type="match status" value="1"/>
</dbReference>
<dbReference type="Proteomes" id="UP000482960">
    <property type="component" value="Unassembled WGS sequence"/>
</dbReference>
<reference evidence="2 3" key="1">
    <citation type="submission" date="2020-03" db="EMBL/GenBank/DDBJ databases">
        <title>Whole genome shotgun sequence of Phytohabitans rumicis NBRC 108638.</title>
        <authorList>
            <person name="Komaki H."/>
            <person name="Tamura T."/>
        </authorList>
    </citation>
    <scope>NUCLEOTIDE SEQUENCE [LARGE SCALE GENOMIC DNA]</scope>
    <source>
        <strain evidence="2 3">NBRC 108638</strain>
    </source>
</reference>
<dbReference type="InterPro" id="IPR051604">
    <property type="entry name" value="Ergot_Alk_Oxidoreductase"/>
</dbReference>
<proteinExistence type="predicted"/>
<sequence>MLRNSYCTDFRPKYYETRNIRQAEGCAMYLVTGATGVIGRPLVETLLAEGVEVRAVTRDPHNAGLPAGTEAVAPEAIPTALKGVRGLFVHPRAAKDSIEELLRLAADQGVAKVVVMSAINVDDDPDHQPSRFNGDRNTEVERAVTGGGVPWVAVRPSSFAMNTLGMWRGQLALGDTVRGPYPGFAEAVIHERDVAEVIARALLDDSLLGRKIPITGPEALRLDELVPIIGEVIGRPLRFQEVPAEMAAQAMTRNGLDAGFVQALMARYQRETQRPATVTDEVAKILGRPARTFADWVTDHKGAWS</sequence>
<reference evidence="2 3" key="2">
    <citation type="submission" date="2020-03" db="EMBL/GenBank/DDBJ databases">
        <authorList>
            <person name="Ichikawa N."/>
            <person name="Kimura A."/>
            <person name="Kitahashi Y."/>
            <person name="Uohara A."/>
        </authorList>
    </citation>
    <scope>NUCLEOTIDE SEQUENCE [LARGE SCALE GENOMIC DNA]</scope>
    <source>
        <strain evidence="2 3">NBRC 108638</strain>
    </source>
</reference>
<organism evidence="2 3">
    <name type="scientific">Phytohabitans rumicis</name>
    <dbReference type="NCBI Taxonomy" id="1076125"/>
    <lineage>
        <taxon>Bacteria</taxon>
        <taxon>Bacillati</taxon>
        <taxon>Actinomycetota</taxon>
        <taxon>Actinomycetes</taxon>
        <taxon>Micromonosporales</taxon>
        <taxon>Micromonosporaceae</taxon>
    </lineage>
</organism>
<dbReference type="EMBL" id="BLPG01000001">
    <property type="protein sequence ID" value="GFJ93066.1"/>
    <property type="molecule type" value="Genomic_DNA"/>
</dbReference>
<comment type="caution">
    <text evidence="2">The sequence shown here is derived from an EMBL/GenBank/DDBJ whole genome shotgun (WGS) entry which is preliminary data.</text>
</comment>
<gene>
    <name evidence="2" type="ORF">Prum_067080</name>
</gene>
<dbReference type="Pfam" id="PF13460">
    <property type="entry name" value="NAD_binding_10"/>
    <property type="match status" value="1"/>
</dbReference>
<evidence type="ECO:0000313" key="2">
    <source>
        <dbReference type="EMBL" id="GFJ93066.1"/>
    </source>
</evidence>
<evidence type="ECO:0000259" key="1">
    <source>
        <dbReference type="Pfam" id="PF13460"/>
    </source>
</evidence>
<protein>
    <submittedName>
        <fullName evidence="2">Nucleotide-diphosphate-sugar epimerase</fullName>
    </submittedName>
</protein>
<evidence type="ECO:0000313" key="3">
    <source>
        <dbReference type="Proteomes" id="UP000482960"/>
    </source>
</evidence>
<dbReference type="SUPFAM" id="SSF51735">
    <property type="entry name" value="NAD(P)-binding Rossmann-fold domains"/>
    <property type="match status" value="1"/>
</dbReference>
<dbReference type="PANTHER" id="PTHR43162:SF1">
    <property type="entry name" value="PRESTALK A DIFFERENTIATION PROTEIN A"/>
    <property type="match status" value="1"/>
</dbReference>
<dbReference type="AlphaFoldDB" id="A0A6V8LG51"/>
<accession>A0A6V8LG51</accession>
<dbReference type="InterPro" id="IPR016040">
    <property type="entry name" value="NAD(P)-bd_dom"/>
</dbReference>
<dbReference type="InterPro" id="IPR036291">
    <property type="entry name" value="NAD(P)-bd_dom_sf"/>
</dbReference>
<dbReference type="PANTHER" id="PTHR43162">
    <property type="match status" value="1"/>
</dbReference>
<feature type="domain" description="NAD(P)-binding" evidence="1">
    <location>
        <begin position="33"/>
        <end position="204"/>
    </location>
</feature>
<keyword evidence="3" id="KW-1185">Reference proteome</keyword>